<evidence type="ECO:0000256" key="1">
    <source>
        <dbReference type="ARBA" id="ARBA00022737"/>
    </source>
</evidence>
<evidence type="ECO:0000313" key="7">
    <source>
        <dbReference type="EMBL" id="KAK8500779.1"/>
    </source>
</evidence>
<reference evidence="7 8" key="1">
    <citation type="journal article" date="2024" name="G3 (Bethesda)">
        <title>Genome assembly of Hibiscus sabdariffa L. provides insights into metabolisms of medicinal natural products.</title>
        <authorList>
            <person name="Kim T."/>
        </authorList>
    </citation>
    <scope>NUCLEOTIDE SEQUENCE [LARGE SCALE GENOMIC DNA]</scope>
    <source>
        <strain evidence="7">TK-2024</strain>
        <tissue evidence="7">Old leaves</tissue>
    </source>
</reference>
<dbReference type="InterPro" id="IPR041118">
    <property type="entry name" value="Rx_N"/>
</dbReference>
<keyword evidence="3" id="KW-0611">Plant defense</keyword>
<dbReference type="Gene3D" id="1.20.5.4130">
    <property type="match status" value="1"/>
</dbReference>
<dbReference type="PANTHER" id="PTHR47186:SF3">
    <property type="entry name" value="OS09G0267800 PROTEIN"/>
    <property type="match status" value="1"/>
</dbReference>
<gene>
    <name evidence="7" type="ORF">V6N12_031439</name>
</gene>
<name>A0ABR2B1Z7_9ROSI</name>
<evidence type="ECO:0000256" key="5">
    <source>
        <dbReference type="SAM" id="SignalP"/>
    </source>
</evidence>
<keyword evidence="8" id="KW-1185">Reference proteome</keyword>
<feature type="domain" description="Disease resistance N-terminal" evidence="6">
    <location>
        <begin position="10"/>
        <end position="89"/>
    </location>
</feature>
<keyword evidence="2" id="KW-0547">Nucleotide-binding</keyword>
<evidence type="ECO:0000256" key="3">
    <source>
        <dbReference type="ARBA" id="ARBA00022821"/>
    </source>
</evidence>
<comment type="caution">
    <text evidence="7">The sequence shown here is derived from an EMBL/GenBank/DDBJ whole genome shotgun (WGS) entry which is preliminary data.</text>
</comment>
<dbReference type="PANTHER" id="PTHR47186">
    <property type="entry name" value="LEUCINE-RICH REPEAT-CONTAINING PROTEIN 57"/>
    <property type="match status" value="1"/>
</dbReference>
<dbReference type="Gene3D" id="3.80.10.10">
    <property type="entry name" value="Ribonuclease Inhibitor"/>
    <property type="match status" value="1"/>
</dbReference>
<dbReference type="InterPro" id="IPR032675">
    <property type="entry name" value="LRR_dom_sf"/>
</dbReference>
<dbReference type="Pfam" id="PF18052">
    <property type="entry name" value="Rx_N"/>
    <property type="match status" value="1"/>
</dbReference>
<keyword evidence="5" id="KW-0732">Signal</keyword>
<evidence type="ECO:0000313" key="8">
    <source>
        <dbReference type="Proteomes" id="UP001472677"/>
    </source>
</evidence>
<evidence type="ECO:0000256" key="2">
    <source>
        <dbReference type="ARBA" id="ARBA00022741"/>
    </source>
</evidence>
<evidence type="ECO:0000256" key="4">
    <source>
        <dbReference type="SAM" id="Coils"/>
    </source>
</evidence>
<evidence type="ECO:0000259" key="6">
    <source>
        <dbReference type="Pfam" id="PF18052"/>
    </source>
</evidence>
<keyword evidence="1" id="KW-0677">Repeat</keyword>
<keyword evidence="4" id="KW-0175">Coiled coil</keyword>
<feature type="coiled-coil region" evidence="4">
    <location>
        <begin position="38"/>
        <end position="89"/>
    </location>
</feature>
<protein>
    <recommendedName>
        <fullName evidence="6">Disease resistance N-terminal domain-containing protein</fullName>
    </recommendedName>
</protein>
<accession>A0ABR2B1Z7</accession>
<sequence>MVVVAAIVATAVLNQIAAILKDEAMEEMKKTRSLETEVKNLETYLIAIQSTLEDAEQRQMVDGAMGLYLQDLETVSYEIEDVLEEWERRRPVSMIDEYLTGKNFATIDLDGLGLSDPLLSSDGARHLTIILPSSVTRELILSDRLRLCNVSKLRGLVIFSSEGNRVVQADDLLQLFKKNELLRVLDLGWDDSSDLCQKILRKKDKWKYLKHLNLFGCKTIQELPDIICKLHDLLSLDLRGCSGSYPKGIRGLTSLRTLTDIIARVGRNNPREFCLGDLENLNNLRGNLRLKLIGNAIDVQEVDKAKLQNKTRLREIKIYLDGGIDLAAATIALNRHPSTSVQDMITWEVWSSPPASMLLATMKMLGFR</sequence>
<dbReference type="EMBL" id="JBBPBM010000208">
    <property type="protein sequence ID" value="KAK8500779.1"/>
    <property type="molecule type" value="Genomic_DNA"/>
</dbReference>
<organism evidence="7 8">
    <name type="scientific">Hibiscus sabdariffa</name>
    <name type="common">roselle</name>
    <dbReference type="NCBI Taxonomy" id="183260"/>
    <lineage>
        <taxon>Eukaryota</taxon>
        <taxon>Viridiplantae</taxon>
        <taxon>Streptophyta</taxon>
        <taxon>Embryophyta</taxon>
        <taxon>Tracheophyta</taxon>
        <taxon>Spermatophyta</taxon>
        <taxon>Magnoliopsida</taxon>
        <taxon>eudicotyledons</taxon>
        <taxon>Gunneridae</taxon>
        <taxon>Pentapetalae</taxon>
        <taxon>rosids</taxon>
        <taxon>malvids</taxon>
        <taxon>Malvales</taxon>
        <taxon>Malvaceae</taxon>
        <taxon>Malvoideae</taxon>
        <taxon>Hibiscus</taxon>
    </lineage>
</organism>
<dbReference type="Proteomes" id="UP001472677">
    <property type="component" value="Unassembled WGS sequence"/>
</dbReference>
<dbReference type="SUPFAM" id="SSF52047">
    <property type="entry name" value="RNI-like"/>
    <property type="match status" value="1"/>
</dbReference>
<feature type="chain" id="PRO_5045201685" description="Disease resistance N-terminal domain-containing protein" evidence="5">
    <location>
        <begin position="19"/>
        <end position="368"/>
    </location>
</feature>
<feature type="signal peptide" evidence="5">
    <location>
        <begin position="1"/>
        <end position="18"/>
    </location>
</feature>
<proteinExistence type="predicted"/>